<feature type="compositionally biased region" description="Pro residues" evidence="1">
    <location>
        <begin position="202"/>
        <end position="213"/>
    </location>
</feature>
<dbReference type="AlphaFoldDB" id="A9G3E7"/>
<dbReference type="Proteomes" id="UP000002139">
    <property type="component" value="Chromosome"/>
</dbReference>
<evidence type="ECO:0000313" key="4">
    <source>
        <dbReference type="EMBL" id="CAN95754.1"/>
    </source>
</evidence>
<dbReference type="SUPFAM" id="SSF48452">
    <property type="entry name" value="TPR-like"/>
    <property type="match status" value="1"/>
</dbReference>
<keyword evidence="3" id="KW-0732">Signal</keyword>
<feature type="chain" id="PRO_5002735147" evidence="3">
    <location>
        <begin position="27"/>
        <end position="362"/>
    </location>
</feature>
<name>A9G3E7_SORC5</name>
<feature type="region of interest" description="Disordered" evidence="1">
    <location>
        <begin position="104"/>
        <end position="138"/>
    </location>
</feature>
<keyword evidence="5" id="KW-1185">Reference proteome</keyword>
<evidence type="ECO:0000313" key="5">
    <source>
        <dbReference type="Proteomes" id="UP000002139"/>
    </source>
</evidence>
<protein>
    <submittedName>
        <fullName evidence="4">Membrane protein</fullName>
    </submittedName>
</protein>
<gene>
    <name evidence="4" type="ordered locus">sce5591</name>
</gene>
<feature type="transmembrane region" description="Helical" evidence="2">
    <location>
        <begin position="242"/>
        <end position="266"/>
    </location>
</feature>
<keyword evidence="2" id="KW-0472">Membrane</keyword>
<evidence type="ECO:0000256" key="3">
    <source>
        <dbReference type="SAM" id="SignalP"/>
    </source>
</evidence>
<dbReference type="KEGG" id="scl:sce5591"/>
<feature type="transmembrane region" description="Helical" evidence="2">
    <location>
        <begin position="303"/>
        <end position="325"/>
    </location>
</feature>
<proteinExistence type="predicted"/>
<reference evidence="4 5" key="1">
    <citation type="journal article" date="2007" name="Nat. Biotechnol.">
        <title>Complete genome sequence of the myxobacterium Sorangium cellulosum.</title>
        <authorList>
            <person name="Schneiker S."/>
            <person name="Perlova O."/>
            <person name="Kaiser O."/>
            <person name="Gerth K."/>
            <person name="Alici A."/>
            <person name="Altmeyer M.O."/>
            <person name="Bartels D."/>
            <person name="Bekel T."/>
            <person name="Beyer S."/>
            <person name="Bode E."/>
            <person name="Bode H.B."/>
            <person name="Bolten C.J."/>
            <person name="Choudhuri J.V."/>
            <person name="Doss S."/>
            <person name="Elnakady Y.A."/>
            <person name="Frank B."/>
            <person name="Gaigalat L."/>
            <person name="Goesmann A."/>
            <person name="Groeger C."/>
            <person name="Gross F."/>
            <person name="Jelsbak L."/>
            <person name="Jelsbak L."/>
            <person name="Kalinowski J."/>
            <person name="Kegler C."/>
            <person name="Knauber T."/>
            <person name="Konietzny S."/>
            <person name="Kopp M."/>
            <person name="Krause L."/>
            <person name="Krug D."/>
            <person name="Linke B."/>
            <person name="Mahmud T."/>
            <person name="Martinez-Arias R."/>
            <person name="McHardy A.C."/>
            <person name="Merai M."/>
            <person name="Meyer F."/>
            <person name="Mormann S."/>
            <person name="Munoz-Dorado J."/>
            <person name="Perez J."/>
            <person name="Pradella S."/>
            <person name="Rachid S."/>
            <person name="Raddatz G."/>
            <person name="Rosenau F."/>
            <person name="Rueckert C."/>
            <person name="Sasse F."/>
            <person name="Scharfe M."/>
            <person name="Schuster S.C."/>
            <person name="Suen G."/>
            <person name="Treuner-Lange A."/>
            <person name="Velicer G.J."/>
            <person name="Vorholter F.-J."/>
            <person name="Weissman K.J."/>
            <person name="Welch R.D."/>
            <person name="Wenzel S.C."/>
            <person name="Whitworth D.E."/>
            <person name="Wilhelm S."/>
            <person name="Wittmann C."/>
            <person name="Bloecker H."/>
            <person name="Puehler A."/>
            <person name="Mueller R."/>
        </authorList>
    </citation>
    <scope>NUCLEOTIDE SEQUENCE [LARGE SCALE GENOMIC DNA]</scope>
    <source>
        <strain evidence="5">So ce56</strain>
    </source>
</reference>
<dbReference type="HOGENOM" id="CLU_052651_1_0_7"/>
<keyword evidence="2" id="KW-0812">Transmembrane</keyword>
<feature type="signal peptide" evidence="3">
    <location>
        <begin position="1"/>
        <end position="26"/>
    </location>
</feature>
<dbReference type="STRING" id="448385.sce5591"/>
<dbReference type="InterPro" id="IPR011990">
    <property type="entry name" value="TPR-like_helical_dom_sf"/>
</dbReference>
<dbReference type="OrthoDB" id="5506976at2"/>
<feature type="compositionally biased region" description="Basic and acidic residues" evidence="1">
    <location>
        <begin position="105"/>
        <end position="121"/>
    </location>
</feature>
<evidence type="ECO:0000256" key="2">
    <source>
        <dbReference type="SAM" id="Phobius"/>
    </source>
</evidence>
<dbReference type="RefSeq" id="WP_012238219.1">
    <property type="nucleotide sequence ID" value="NC_010162.1"/>
</dbReference>
<accession>A9G3E7</accession>
<feature type="compositionally biased region" description="Low complexity" evidence="1">
    <location>
        <begin position="122"/>
        <end position="131"/>
    </location>
</feature>
<sequence length="362" mass="36858">MTPWFRRSAQLLVALASLSLAAPAAAQDAAAAEELFNRGLADMQAGRYESGCKMLEESERLDPQPGTLFTLAMCESQWGRIATAVTQLGNYLAWVDRMTPALRARQGDRPEAAREERDRLSPRVPRLSLSLQDGAPPGTVVKRDGSTMGPAALGVALPVNPGVHLVSTQAPGGPLWEQTVAIAEGETKALTLEVKEATAPSVPAPQAPAPAQPPAAEAGSRRGAPPPHAVPDEAAAPGGRRALVYVAGGVGAAGLLAGGILGVLALDKKSVVDEHCGSRIQASDEKACDAIGNKAAQSGGTMALMSTLGFGVGLAGLGAAAVLYWTEPKPAGPATGAAPQWLRASVLQAGPTGAVLGAQGTF</sequence>
<organism evidence="4 5">
    <name type="scientific">Sorangium cellulosum (strain So ce56)</name>
    <name type="common">Polyangium cellulosum (strain So ce56)</name>
    <dbReference type="NCBI Taxonomy" id="448385"/>
    <lineage>
        <taxon>Bacteria</taxon>
        <taxon>Pseudomonadati</taxon>
        <taxon>Myxococcota</taxon>
        <taxon>Polyangia</taxon>
        <taxon>Polyangiales</taxon>
        <taxon>Polyangiaceae</taxon>
        <taxon>Sorangium</taxon>
    </lineage>
</organism>
<evidence type="ECO:0000256" key="1">
    <source>
        <dbReference type="SAM" id="MobiDB-lite"/>
    </source>
</evidence>
<feature type="region of interest" description="Disordered" evidence="1">
    <location>
        <begin position="197"/>
        <end position="235"/>
    </location>
</feature>
<dbReference type="eggNOG" id="COG1729">
    <property type="taxonomic scope" value="Bacteria"/>
</dbReference>
<dbReference type="BioCyc" id="SCEL448385:SCE_RS28695-MONOMER"/>
<keyword evidence="2" id="KW-1133">Transmembrane helix</keyword>
<dbReference type="EMBL" id="AM746676">
    <property type="protein sequence ID" value="CAN95754.1"/>
    <property type="molecule type" value="Genomic_DNA"/>
</dbReference>